<protein>
    <submittedName>
        <fullName evidence="1">Uncharacterized protein</fullName>
    </submittedName>
</protein>
<gene>
    <name evidence="1" type="ORF">LCGC14_2283500</name>
</gene>
<reference evidence="1" key="1">
    <citation type="journal article" date="2015" name="Nature">
        <title>Complex archaea that bridge the gap between prokaryotes and eukaryotes.</title>
        <authorList>
            <person name="Spang A."/>
            <person name="Saw J.H."/>
            <person name="Jorgensen S.L."/>
            <person name="Zaremba-Niedzwiedzka K."/>
            <person name="Martijn J."/>
            <person name="Lind A.E."/>
            <person name="van Eijk R."/>
            <person name="Schleper C."/>
            <person name="Guy L."/>
            <person name="Ettema T.J."/>
        </authorList>
    </citation>
    <scope>NUCLEOTIDE SEQUENCE</scope>
</reference>
<organism evidence="1">
    <name type="scientific">marine sediment metagenome</name>
    <dbReference type="NCBI Taxonomy" id="412755"/>
    <lineage>
        <taxon>unclassified sequences</taxon>
        <taxon>metagenomes</taxon>
        <taxon>ecological metagenomes</taxon>
    </lineage>
</organism>
<dbReference type="AlphaFoldDB" id="A0A0F9DFU0"/>
<comment type="caution">
    <text evidence="1">The sequence shown here is derived from an EMBL/GenBank/DDBJ whole genome shotgun (WGS) entry which is preliminary data.</text>
</comment>
<proteinExistence type="predicted"/>
<evidence type="ECO:0000313" key="1">
    <source>
        <dbReference type="EMBL" id="KKL52631.1"/>
    </source>
</evidence>
<dbReference type="EMBL" id="LAZR01031823">
    <property type="protein sequence ID" value="KKL52631.1"/>
    <property type="molecule type" value="Genomic_DNA"/>
</dbReference>
<accession>A0A0F9DFU0</accession>
<name>A0A0F9DFU0_9ZZZZ</name>
<sequence length="67" mass="6827">MLSFEILSSRGGAAAARQAHNLEVRGSSPFPATKTNPVATIEPDVIGHEGGAEPPGGALFAWIAIDA</sequence>